<dbReference type="EMBL" id="KZ857492">
    <property type="protein sequence ID" value="RDX42126.1"/>
    <property type="molecule type" value="Genomic_DNA"/>
</dbReference>
<gene>
    <name evidence="1" type="ORF">OH76DRAFT_142958</name>
</gene>
<reference evidence="1 2" key="1">
    <citation type="journal article" date="2018" name="Biotechnol. Biofuels">
        <title>Integrative visual omics of the white-rot fungus Polyporus brumalis exposes the biotechnological potential of its oxidative enzymes for delignifying raw plant biomass.</title>
        <authorList>
            <person name="Miyauchi S."/>
            <person name="Rancon A."/>
            <person name="Drula E."/>
            <person name="Hage H."/>
            <person name="Chaduli D."/>
            <person name="Favel A."/>
            <person name="Grisel S."/>
            <person name="Henrissat B."/>
            <person name="Herpoel-Gimbert I."/>
            <person name="Ruiz-Duenas F.J."/>
            <person name="Chevret D."/>
            <person name="Hainaut M."/>
            <person name="Lin J."/>
            <person name="Wang M."/>
            <person name="Pangilinan J."/>
            <person name="Lipzen A."/>
            <person name="Lesage-Meessen L."/>
            <person name="Navarro D."/>
            <person name="Riley R."/>
            <person name="Grigoriev I.V."/>
            <person name="Zhou S."/>
            <person name="Raouche S."/>
            <person name="Rosso M.N."/>
        </authorList>
    </citation>
    <scope>NUCLEOTIDE SEQUENCE [LARGE SCALE GENOMIC DNA]</scope>
    <source>
        <strain evidence="1 2">BRFM 1820</strain>
    </source>
</reference>
<proteinExistence type="predicted"/>
<organism evidence="1 2">
    <name type="scientific">Lentinus brumalis</name>
    <dbReference type="NCBI Taxonomy" id="2498619"/>
    <lineage>
        <taxon>Eukaryota</taxon>
        <taxon>Fungi</taxon>
        <taxon>Dikarya</taxon>
        <taxon>Basidiomycota</taxon>
        <taxon>Agaricomycotina</taxon>
        <taxon>Agaricomycetes</taxon>
        <taxon>Polyporales</taxon>
        <taxon>Polyporaceae</taxon>
        <taxon>Lentinus</taxon>
    </lineage>
</organism>
<accession>A0A371CPB6</accession>
<keyword evidence="2" id="KW-1185">Reference proteome</keyword>
<protein>
    <submittedName>
        <fullName evidence="1">Uncharacterized protein</fullName>
    </submittedName>
</protein>
<dbReference type="AlphaFoldDB" id="A0A371CPB6"/>
<dbReference type="Proteomes" id="UP000256964">
    <property type="component" value="Unassembled WGS sequence"/>
</dbReference>
<sequence length="81" mass="8677">MIGASRRVAICALFESPTGSGRRLCSRSSRKAGFKAGSIVDLGMISVLMEGLGRHECARTLAGLRLIERLVLVYLCLLVGL</sequence>
<evidence type="ECO:0000313" key="2">
    <source>
        <dbReference type="Proteomes" id="UP000256964"/>
    </source>
</evidence>
<evidence type="ECO:0000313" key="1">
    <source>
        <dbReference type="EMBL" id="RDX42126.1"/>
    </source>
</evidence>
<name>A0A371CPB6_9APHY</name>